<dbReference type="InterPro" id="IPR013830">
    <property type="entry name" value="SGNH_hydro"/>
</dbReference>
<evidence type="ECO:0000259" key="2">
    <source>
        <dbReference type="Pfam" id="PF13472"/>
    </source>
</evidence>
<sequence length="428" mass="45297">MLGGKLIFGVALVAAATLPLPIAGRVLEAVDKRQDGFHWVNTWTSMPQLVESNNMPPSPFSSGGVLKDATLRQTLHMSVGAPKIKVAISNTFGGSDLPITAGSVALPVGGAAGVSGIQASPLAAITVGGKTSFTVPRGQVVISDEIDFEVKPQSMISVTLYSQQGQSGSSITGHPGSRTTSWFVSGNKVNATSFSGTKSVHWYFVSAVQAFVPTNTRTLIILGDSITDGRGSDDDKNNRWPDLVLARLQSSNYTNVAVCNQAAGGNTVLSGGLGPTLLSRYQRDAITQIGTKWVMIFEGVNDIGGGATSTSTQQTIGDNLIKAFTQIVADAKKAGYVTIGGTITPFGAPSPSQQQYSDRNREVTRQRVNKWILESKTFDYTVDFSKAIESKSTPGQIDTKFHGGDYLHPNGAGYKAMADAFPLEIFKN</sequence>
<dbReference type="Gene3D" id="3.40.50.1110">
    <property type="entry name" value="SGNH hydrolase"/>
    <property type="match status" value="1"/>
</dbReference>
<dbReference type="PANTHER" id="PTHR43784:SF2">
    <property type="entry name" value="GDSL-LIKE LIPASE_ACYLHYDROLASE, PUTATIVE (AFU_ORTHOLOGUE AFUA_2G00820)-RELATED"/>
    <property type="match status" value="1"/>
</dbReference>
<comment type="caution">
    <text evidence="3">The sequence shown here is derived from an EMBL/GenBank/DDBJ whole genome shotgun (WGS) entry which is preliminary data.</text>
</comment>
<dbReference type="InterPro" id="IPR053140">
    <property type="entry name" value="GDSL_Rv0518-like"/>
</dbReference>
<dbReference type="InterPro" id="IPR036514">
    <property type="entry name" value="SGNH_hydro_sf"/>
</dbReference>
<organism evidence="3 4">
    <name type="scientific">Dendryphion nanum</name>
    <dbReference type="NCBI Taxonomy" id="256645"/>
    <lineage>
        <taxon>Eukaryota</taxon>
        <taxon>Fungi</taxon>
        <taxon>Dikarya</taxon>
        <taxon>Ascomycota</taxon>
        <taxon>Pezizomycotina</taxon>
        <taxon>Dothideomycetes</taxon>
        <taxon>Pleosporomycetidae</taxon>
        <taxon>Pleosporales</taxon>
        <taxon>Torulaceae</taxon>
        <taxon>Dendryphion</taxon>
    </lineage>
</organism>
<dbReference type="Proteomes" id="UP000700596">
    <property type="component" value="Unassembled WGS sequence"/>
</dbReference>
<evidence type="ECO:0000256" key="1">
    <source>
        <dbReference type="SAM" id="SignalP"/>
    </source>
</evidence>
<dbReference type="SUPFAM" id="SSF52266">
    <property type="entry name" value="SGNH hydrolase"/>
    <property type="match status" value="1"/>
</dbReference>
<dbReference type="PANTHER" id="PTHR43784">
    <property type="entry name" value="GDSL-LIKE LIPASE/ACYLHYDROLASE, PUTATIVE (AFU_ORTHOLOGUE AFUA_2G00820)-RELATED"/>
    <property type="match status" value="1"/>
</dbReference>
<keyword evidence="1" id="KW-0732">Signal</keyword>
<feature type="chain" id="PRO_5040298311" evidence="1">
    <location>
        <begin position="16"/>
        <end position="428"/>
    </location>
</feature>
<dbReference type="OrthoDB" id="10071171at2759"/>
<feature type="domain" description="SGNH hydrolase-type esterase" evidence="2">
    <location>
        <begin position="221"/>
        <end position="416"/>
    </location>
</feature>
<protein>
    <submittedName>
        <fullName evidence="3">Lipolytic enzyme</fullName>
    </submittedName>
</protein>
<evidence type="ECO:0000313" key="4">
    <source>
        <dbReference type="Proteomes" id="UP000700596"/>
    </source>
</evidence>
<reference evidence="3" key="1">
    <citation type="journal article" date="2021" name="Nat. Commun.">
        <title>Genetic determinants of endophytism in the Arabidopsis root mycobiome.</title>
        <authorList>
            <person name="Mesny F."/>
            <person name="Miyauchi S."/>
            <person name="Thiergart T."/>
            <person name="Pickel B."/>
            <person name="Atanasova L."/>
            <person name="Karlsson M."/>
            <person name="Huettel B."/>
            <person name="Barry K.W."/>
            <person name="Haridas S."/>
            <person name="Chen C."/>
            <person name="Bauer D."/>
            <person name="Andreopoulos W."/>
            <person name="Pangilinan J."/>
            <person name="LaButti K."/>
            <person name="Riley R."/>
            <person name="Lipzen A."/>
            <person name="Clum A."/>
            <person name="Drula E."/>
            <person name="Henrissat B."/>
            <person name="Kohler A."/>
            <person name="Grigoriev I.V."/>
            <person name="Martin F.M."/>
            <person name="Hacquard S."/>
        </authorList>
    </citation>
    <scope>NUCLEOTIDE SEQUENCE</scope>
    <source>
        <strain evidence="3">MPI-CAGE-CH-0243</strain>
    </source>
</reference>
<dbReference type="EMBL" id="JAGMWT010000006">
    <property type="protein sequence ID" value="KAH7126959.1"/>
    <property type="molecule type" value="Genomic_DNA"/>
</dbReference>
<name>A0A9P9DXP1_9PLEO</name>
<proteinExistence type="predicted"/>
<gene>
    <name evidence="3" type="ORF">B0J11DRAFT_614295</name>
</gene>
<dbReference type="Pfam" id="PF13472">
    <property type="entry name" value="Lipase_GDSL_2"/>
    <property type="match status" value="1"/>
</dbReference>
<feature type="signal peptide" evidence="1">
    <location>
        <begin position="1"/>
        <end position="15"/>
    </location>
</feature>
<evidence type="ECO:0000313" key="3">
    <source>
        <dbReference type="EMBL" id="KAH7126959.1"/>
    </source>
</evidence>
<keyword evidence="4" id="KW-1185">Reference proteome</keyword>
<dbReference type="AlphaFoldDB" id="A0A9P9DXP1"/>
<dbReference type="CDD" id="cd01830">
    <property type="entry name" value="XynE_like"/>
    <property type="match status" value="1"/>
</dbReference>
<accession>A0A9P9DXP1</accession>